<reference evidence="9" key="1">
    <citation type="journal article" date="2019" name="Int. J. Syst. Evol. Microbiol.">
        <title>The Global Catalogue of Microorganisms (GCM) 10K type strain sequencing project: providing services to taxonomists for standard genome sequencing and annotation.</title>
        <authorList>
            <consortium name="The Broad Institute Genomics Platform"/>
            <consortium name="The Broad Institute Genome Sequencing Center for Infectious Disease"/>
            <person name="Wu L."/>
            <person name="Ma J."/>
        </authorList>
    </citation>
    <scope>NUCLEOTIDE SEQUENCE [LARGE SCALE GENOMIC DNA]</scope>
    <source>
        <strain evidence="9">YJ-61-S</strain>
    </source>
</reference>
<keyword evidence="5" id="KW-0732">Signal</keyword>
<comment type="subcellular location">
    <subcellularLocation>
        <location evidence="1">Cell outer membrane</location>
        <topology evidence="1">Multi-pass membrane protein</topology>
    </subcellularLocation>
</comment>
<keyword evidence="7" id="KW-0998">Cell outer membrane</keyword>
<proteinExistence type="inferred from homology"/>
<evidence type="ECO:0000256" key="2">
    <source>
        <dbReference type="ARBA" id="ARBA00008163"/>
    </source>
</evidence>
<evidence type="ECO:0000256" key="7">
    <source>
        <dbReference type="ARBA" id="ARBA00023237"/>
    </source>
</evidence>
<keyword evidence="6" id="KW-0472">Membrane</keyword>
<keyword evidence="3" id="KW-1134">Transmembrane beta strand</keyword>
<dbReference type="PANTHER" id="PTHR35093:SF8">
    <property type="entry name" value="OUTER MEMBRANE PROTEIN NMB0088-RELATED"/>
    <property type="match status" value="1"/>
</dbReference>
<evidence type="ECO:0000256" key="4">
    <source>
        <dbReference type="ARBA" id="ARBA00022692"/>
    </source>
</evidence>
<keyword evidence="4" id="KW-0812">Transmembrane</keyword>
<evidence type="ECO:0000256" key="3">
    <source>
        <dbReference type="ARBA" id="ARBA00022452"/>
    </source>
</evidence>
<dbReference type="Proteomes" id="UP001596043">
    <property type="component" value="Unassembled WGS sequence"/>
</dbReference>
<dbReference type="PANTHER" id="PTHR35093">
    <property type="entry name" value="OUTER MEMBRANE PROTEIN NMB0088-RELATED"/>
    <property type="match status" value="1"/>
</dbReference>
<dbReference type="Pfam" id="PF03349">
    <property type="entry name" value="Toluene_X"/>
    <property type="match status" value="1"/>
</dbReference>
<dbReference type="EMBL" id="JBHSFV010000004">
    <property type="protein sequence ID" value="MFC4633947.1"/>
    <property type="molecule type" value="Genomic_DNA"/>
</dbReference>
<dbReference type="SUPFAM" id="SSF56935">
    <property type="entry name" value="Porins"/>
    <property type="match status" value="1"/>
</dbReference>
<sequence length="427" mass="46813">MKKVVSVFVLMLVCAVTYAGGYRVSLQGNRALAMGHTGVAVVNNAELAFFNPAGLVHLENKLNISVGGFGVFSDVAFQNEQFGQTSQTDSPVGTPLYLYASYKLTEKFALGLAVYTPYGSTVEYPTDWAGSHLVNNIELQAIYVQPSFSWEVVEDRFSIGGGPILAIGSVNFNRNLSRNLTDLDGNRSNVTIDAGGIVEFGWTVGAMLNLDNQDKWKLGFNYRSLIDVEVEAGDGEAEFANLPNSPLSPIANGTFDFTASLPLPAEWTVGLSYRPNEKWLFAFDYNYAEWSAYDSLDLEFLNTDGSVALESVNPRNYKNASTYRFGAQFSPSKKFDLRAGYYFDESPVQAGFFAPETPRNDSNGFTAGFTYNINDKFSIDASFLYLRFKEIDASYDAFTETDGTPAPFGGTYKSSAFAPGIGLSYKL</sequence>
<evidence type="ECO:0000256" key="5">
    <source>
        <dbReference type="ARBA" id="ARBA00022729"/>
    </source>
</evidence>
<comment type="caution">
    <text evidence="8">The sequence shown here is derived from an EMBL/GenBank/DDBJ whole genome shotgun (WGS) entry which is preliminary data.</text>
</comment>
<keyword evidence="9" id="KW-1185">Reference proteome</keyword>
<gene>
    <name evidence="8" type="ORF">ACFO3O_08515</name>
</gene>
<dbReference type="Gene3D" id="2.40.160.60">
    <property type="entry name" value="Outer membrane protein transport protein (OMPP1/FadL/TodX)"/>
    <property type="match status" value="1"/>
</dbReference>
<dbReference type="RefSeq" id="WP_379978174.1">
    <property type="nucleotide sequence ID" value="NZ_JBHSFV010000004.1"/>
</dbReference>
<comment type="similarity">
    <text evidence="2">Belongs to the OmpP1/FadL family.</text>
</comment>
<protein>
    <submittedName>
        <fullName evidence="8">OmpP1/FadL family transporter</fullName>
    </submittedName>
</protein>
<evidence type="ECO:0000313" key="9">
    <source>
        <dbReference type="Proteomes" id="UP001596043"/>
    </source>
</evidence>
<evidence type="ECO:0000256" key="6">
    <source>
        <dbReference type="ARBA" id="ARBA00023136"/>
    </source>
</evidence>
<accession>A0ABV9HUV6</accession>
<evidence type="ECO:0000313" key="8">
    <source>
        <dbReference type="EMBL" id="MFC4633947.1"/>
    </source>
</evidence>
<organism evidence="8 9">
    <name type="scientific">Dokdonia ponticola</name>
    <dbReference type="NCBI Taxonomy" id="2041041"/>
    <lineage>
        <taxon>Bacteria</taxon>
        <taxon>Pseudomonadati</taxon>
        <taxon>Bacteroidota</taxon>
        <taxon>Flavobacteriia</taxon>
        <taxon>Flavobacteriales</taxon>
        <taxon>Flavobacteriaceae</taxon>
        <taxon>Dokdonia</taxon>
    </lineage>
</organism>
<evidence type="ECO:0000256" key="1">
    <source>
        <dbReference type="ARBA" id="ARBA00004571"/>
    </source>
</evidence>
<name>A0ABV9HUV6_9FLAO</name>
<dbReference type="InterPro" id="IPR005017">
    <property type="entry name" value="OMPP1/FadL/TodX"/>
</dbReference>